<dbReference type="EMBL" id="BKCJ010000976">
    <property type="protein sequence ID" value="GEU37815.1"/>
    <property type="molecule type" value="Genomic_DNA"/>
</dbReference>
<evidence type="ECO:0000256" key="1">
    <source>
        <dbReference type="SAM" id="MobiDB-lite"/>
    </source>
</evidence>
<gene>
    <name evidence="2" type="ORF">Tci_009793</name>
</gene>
<comment type="caution">
    <text evidence="2">The sequence shown here is derived from an EMBL/GenBank/DDBJ whole genome shotgun (WGS) entry which is preliminary data.</text>
</comment>
<protein>
    <submittedName>
        <fullName evidence="2">Uncharacterized protein</fullName>
    </submittedName>
</protein>
<reference evidence="2" key="1">
    <citation type="journal article" date="2019" name="Sci. Rep.">
        <title>Draft genome of Tanacetum cinerariifolium, the natural source of mosquito coil.</title>
        <authorList>
            <person name="Yamashiro T."/>
            <person name="Shiraishi A."/>
            <person name="Satake H."/>
            <person name="Nakayama K."/>
        </authorList>
    </citation>
    <scope>NUCLEOTIDE SEQUENCE</scope>
</reference>
<proteinExistence type="predicted"/>
<dbReference type="AlphaFoldDB" id="A0A6L2JPJ5"/>
<name>A0A6L2JPJ5_TANCI</name>
<organism evidence="2">
    <name type="scientific">Tanacetum cinerariifolium</name>
    <name type="common">Dalmatian daisy</name>
    <name type="synonym">Chrysanthemum cinerariifolium</name>
    <dbReference type="NCBI Taxonomy" id="118510"/>
    <lineage>
        <taxon>Eukaryota</taxon>
        <taxon>Viridiplantae</taxon>
        <taxon>Streptophyta</taxon>
        <taxon>Embryophyta</taxon>
        <taxon>Tracheophyta</taxon>
        <taxon>Spermatophyta</taxon>
        <taxon>Magnoliopsida</taxon>
        <taxon>eudicotyledons</taxon>
        <taxon>Gunneridae</taxon>
        <taxon>Pentapetalae</taxon>
        <taxon>asterids</taxon>
        <taxon>campanulids</taxon>
        <taxon>Asterales</taxon>
        <taxon>Asteraceae</taxon>
        <taxon>Asteroideae</taxon>
        <taxon>Anthemideae</taxon>
        <taxon>Anthemidinae</taxon>
        <taxon>Tanacetum</taxon>
    </lineage>
</organism>
<evidence type="ECO:0000313" key="2">
    <source>
        <dbReference type="EMBL" id="GEU37815.1"/>
    </source>
</evidence>
<accession>A0A6L2JPJ5</accession>
<sequence>MMIYLKNMAGFKMDFFKGMTYSEIRPIFKKHYNSIQAFLEKREKQIKEEGSKRKGKSLEQETTKKQRIDEDAEELKRHLQIVVNDDDDVYTEATPLASKVPVFYYQIHHENNKPYYKIIRVDGTHKLFLSFITLLKNFDRENLETLWKLVKERFKSIEPKNFSDDFLLNTLKIMFEKPHVETNLILLVKKKYPLTRFTLEQMLSNVRHEVKKESEMLLELLSETLSYWFTHTVLSTLRRSEKQALIDAEDEAIQTILTKIDNDIYSVLDACDSAKKLWISIKRLKQGENINMHDVETKLF</sequence>
<feature type="region of interest" description="Disordered" evidence="1">
    <location>
        <begin position="46"/>
        <end position="71"/>
    </location>
</feature>